<dbReference type="EMBL" id="JAUSXB010000001">
    <property type="protein sequence ID" value="MDQ0674674.1"/>
    <property type="molecule type" value="Genomic_DNA"/>
</dbReference>
<dbReference type="Pfam" id="PF00440">
    <property type="entry name" value="TetR_N"/>
    <property type="match status" value="1"/>
</dbReference>
<organism evidence="8 9">
    <name type="scientific">Pseudarthrobacter siccitolerans</name>
    <dbReference type="NCBI Taxonomy" id="861266"/>
    <lineage>
        <taxon>Bacteria</taxon>
        <taxon>Bacillati</taxon>
        <taxon>Actinomycetota</taxon>
        <taxon>Actinomycetes</taxon>
        <taxon>Micrococcales</taxon>
        <taxon>Micrococcaceae</taxon>
        <taxon>Pseudarthrobacter</taxon>
    </lineage>
</organism>
<name>A0ABU0PN30_9MICC</name>
<keyword evidence="9" id="KW-1185">Reference proteome</keyword>
<dbReference type="InterPro" id="IPR009057">
    <property type="entry name" value="Homeodomain-like_sf"/>
</dbReference>
<evidence type="ECO:0000256" key="4">
    <source>
        <dbReference type="ARBA" id="ARBA00023163"/>
    </source>
</evidence>
<comment type="caution">
    <text evidence="8">The sequence shown here is derived from an EMBL/GenBank/DDBJ whole genome shotgun (WGS) entry which is preliminary data.</text>
</comment>
<dbReference type="InterPro" id="IPR039538">
    <property type="entry name" value="BetI_C"/>
</dbReference>
<dbReference type="Pfam" id="PF13977">
    <property type="entry name" value="TetR_C_6"/>
    <property type="match status" value="1"/>
</dbReference>
<proteinExistence type="predicted"/>
<evidence type="ECO:0000256" key="2">
    <source>
        <dbReference type="ARBA" id="ARBA00023015"/>
    </source>
</evidence>
<dbReference type="SUPFAM" id="SSF48498">
    <property type="entry name" value="Tetracyclin repressor-like, C-terminal domain"/>
    <property type="match status" value="1"/>
</dbReference>
<dbReference type="Gene3D" id="1.10.357.10">
    <property type="entry name" value="Tetracycline Repressor, domain 2"/>
    <property type="match status" value="1"/>
</dbReference>
<accession>A0ABU0PN30</accession>
<dbReference type="PANTHER" id="PTHR30055">
    <property type="entry name" value="HTH-TYPE TRANSCRIPTIONAL REGULATOR RUTR"/>
    <property type="match status" value="1"/>
</dbReference>
<protein>
    <submittedName>
        <fullName evidence="8">AcrR family transcriptional regulator</fullName>
    </submittedName>
</protein>
<dbReference type="PANTHER" id="PTHR30055:SF234">
    <property type="entry name" value="HTH-TYPE TRANSCRIPTIONAL REGULATOR BETI"/>
    <property type="match status" value="1"/>
</dbReference>
<dbReference type="Proteomes" id="UP001236806">
    <property type="component" value="Unassembled WGS sequence"/>
</dbReference>
<evidence type="ECO:0000256" key="5">
    <source>
        <dbReference type="PROSITE-ProRule" id="PRU00335"/>
    </source>
</evidence>
<dbReference type="PRINTS" id="PR00455">
    <property type="entry name" value="HTHTETR"/>
</dbReference>
<evidence type="ECO:0000259" key="7">
    <source>
        <dbReference type="PROSITE" id="PS50977"/>
    </source>
</evidence>
<dbReference type="PROSITE" id="PS50977">
    <property type="entry name" value="HTH_TETR_2"/>
    <property type="match status" value="1"/>
</dbReference>
<dbReference type="InterPro" id="IPR001647">
    <property type="entry name" value="HTH_TetR"/>
</dbReference>
<evidence type="ECO:0000313" key="9">
    <source>
        <dbReference type="Proteomes" id="UP001236806"/>
    </source>
</evidence>
<evidence type="ECO:0000256" key="1">
    <source>
        <dbReference type="ARBA" id="ARBA00022491"/>
    </source>
</evidence>
<keyword evidence="4" id="KW-0804">Transcription</keyword>
<dbReference type="InterPro" id="IPR036271">
    <property type="entry name" value="Tet_transcr_reg_TetR-rel_C_sf"/>
</dbReference>
<keyword evidence="2" id="KW-0805">Transcription regulation</keyword>
<keyword evidence="1" id="KW-0678">Repressor</keyword>
<feature type="domain" description="HTH tetR-type" evidence="7">
    <location>
        <begin position="12"/>
        <end position="72"/>
    </location>
</feature>
<evidence type="ECO:0000256" key="6">
    <source>
        <dbReference type="SAM" id="MobiDB-lite"/>
    </source>
</evidence>
<feature type="compositionally biased region" description="Basic and acidic residues" evidence="6">
    <location>
        <begin position="203"/>
        <end position="212"/>
    </location>
</feature>
<keyword evidence="3 5" id="KW-0238">DNA-binding</keyword>
<evidence type="ECO:0000256" key="3">
    <source>
        <dbReference type="ARBA" id="ARBA00023125"/>
    </source>
</evidence>
<feature type="DNA-binding region" description="H-T-H motif" evidence="5">
    <location>
        <begin position="35"/>
        <end position="54"/>
    </location>
</feature>
<sequence>MGTNTVNNGEQIDRQSRILEAAMDLLSRHGISGVSMRAVAREAGVALGLVNYYYDDKTSLIRAALRRVDEHDLLLVAPDASLAPDEQLRKALRRVAGADLLTTRYLSLRLHLWALAQADEDYAQINAAAFDRYIDGLAALVSNAQPGLSWEECRERASDIVVVQNGMWLTSLLGVDKESIKRSITRTEQIAFAPAQDQNSGHGDSHSALQEH</sequence>
<dbReference type="SUPFAM" id="SSF46689">
    <property type="entry name" value="Homeodomain-like"/>
    <property type="match status" value="1"/>
</dbReference>
<evidence type="ECO:0000313" key="8">
    <source>
        <dbReference type="EMBL" id="MDQ0674674.1"/>
    </source>
</evidence>
<dbReference type="RefSeq" id="WP_306636443.1">
    <property type="nucleotide sequence ID" value="NZ_JAUSXB010000001.1"/>
</dbReference>
<gene>
    <name evidence="8" type="ORF">QFZ36_002235</name>
</gene>
<feature type="region of interest" description="Disordered" evidence="6">
    <location>
        <begin position="193"/>
        <end position="212"/>
    </location>
</feature>
<reference evidence="8 9" key="1">
    <citation type="submission" date="2023-07" db="EMBL/GenBank/DDBJ databases">
        <title>Comparative genomics of wheat-associated soil bacteria to identify genetic determinants of phenazine resistance.</title>
        <authorList>
            <person name="Mouncey N."/>
        </authorList>
    </citation>
    <scope>NUCLEOTIDE SEQUENCE [LARGE SCALE GENOMIC DNA]</scope>
    <source>
        <strain evidence="8 9">W1I3</strain>
    </source>
</reference>
<dbReference type="InterPro" id="IPR050109">
    <property type="entry name" value="HTH-type_TetR-like_transc_reg"/>
</dbReference>